<feature type="transmembrane region" description="Helical" evidence="1">
    <location>
        <begin position="242"/>
        <end position="259"/>
    </location>
</feature>
<dbReference type="AlphaFoldDB" id="A0A6G8Q8F9"/>
<keyword evidence="4" id="KW-1185">Reference proteome</keyword>
<dbReference type="InterPro" id="IPR038731">
    <property type="entry name" value="RgtA/B/C-like"/>
</dbReference>
<feature type="transmembrane region" description="Helical" evidence="1">
    <location>
        <begin position="386"/>
        <end position="406"/>
    </location>
</feature>
<feature type="transmembrane region" description="Helical" evidence="1">
    <location>
        <begin position="48"/>
        <end position="76"/>
    </location>
</feature>
<protein>
    <recommendedName>
        <fullName evidence="2">Glycosyltransferase RgtA/B/C/D-like domain-containing protein</fullName>
    </recommendedName>
</protein>
<evidence type="ECO:0000313" key="4">
    <source>
        <dbReference type="Proteomes" id="UP000501452"/>
    </source>
</evidence>
<dbReference type="Proteomes" id="UP000501452">
    <property type="component" value="Chromosome"/>
</dbReference>
<proteinExistence type="predicted"/>
<sequence length="673" mass="72735">MLQGLLILAALYLPGHFLAPLLSRKDDGLTELLLLRLCSSLALAAPLLTLLALAGWFTVPVIAGSLALLAAGAFLLGRGRGGTGRPTAWDFGALALVAGSFGLYGRPAEYVLNSRDPGVYFLFADKLARTGALLHRDPLVGAVASFHPFLEGRKYPGFYVYGQDLIVPQFFPGPFAFLGLGDLIGGTWGNLLVVPVMGALSVGVAYALGSELFGRWAGLLGAALLAVSYAQVWWARHPSSEVMTALLVLAGLWFATRFARGAGPLAGVFAGLLLGGVMLIRVDAFLAAAAIPLLFVFDLVTRRPARRWLYPGVPLVVFAGLTLLYLNTLGSRYLYVIYTEHGLKEALALVPYAAPFVLILACAVLYVRRRWGMEIGAYLESRGGRFAVFGAACVAVLALWAYFVLPVPWETLPDGSRDFDAYRTQILLRIVWFVTPPVAALGLAGFVLAARRLDAGRTLLFGAFLAFGSLYAVIPNVAPDLPWATRRFVPAAFPILALLAAHATAEIGAGISELLGRRAGAVVSAALAALALSWTVYTTIPILIFQELDGAVSSFDKIEKKIPAAEVVYMEMPEGFDVTASTFEYLYGRPVLPYDHNRFVREVDELQEAGLLDDAVYVTTDGGPAPLLADWDFREVAKARLDLPRLAAVEKELPTVKESLRLDYRVFRVEKER</sequence>
<feature type="transmembrane region" description="Helical" evidence="1">
    <location>
        <begin position="346"/>
        <end position="366"/>
    </location>
</feature>
<feature type="transmembrane region" description="Helical" evidence="1">
    <location>
        <begin position="215"/>
        <end position="235"/>
    </location>
</feature>
<evidence type="ECO:0000259" key="2">
    <source>
        <dbReference type="Pfam" id="PF13231"/>
    </source>
</evidence>
<feature type="transmembrane region" description="Helical" evidence="1">
    <location>
        <begin position="308"/>
        <end position="326"/>
    </location>
</feature>
<name>A0A6G8Q8F9_9ACTN</name>
<feature type="transmembrane region" description="Helical" evidence="1">
    <location>
        <begin position="521"/>
        <end position="545"/>
    </location>
</feature>
<feature type="transmembrane region" description="Helical" evidence="1">
    <location>
        <begin position="265"/>
        <end position="296"/>
    </location>
</feature>
<feature type="domain" description="Glycosyltransferase RgtA/B/C/D-like" evidence="2">
    <location>
        <begin position="186"/>
        <end position="317"/>
    </location>
</feature>
<feature type="transmembrane region" description="Helical" evidence="1">
    <location>
        <begin position="459"/>
        <end position="478"/>
    </location>
</feature>
<feature type="transmembrane region" description="Helical" evidence="1">
    <location>
        <begin position="191"/>
        <end position="209"/>
    </location>
</feature>
<evidence type="ECO:0000256" key="1">
    <source>
        <dbReference type="SAM" id="Phobius"/>
    </source>
</evidence>
<feature type="transmembrane region" description="Helical" evidence="1">
    <location>
        <begin position="490"/>
        <end position="509"/>
    </location>
</feature>
<keyword evidence="1" id="KW-0472">Membrane</keyword>
<feature type="transmembrane region" description="Helical" evidence="1">
    <location>
        <begin position="88"/>
        <end position="105"/>
    </location>
</feature>
<keyword evidence="1" id="KW-0812">Transmembrane</keyword>
<feature type="transmembrane region" description="Helical" evidence="1">
    <location>
        <begin position="426"/>
        <end position="447"/>
    </location>
</feature>
<gene>
    <name evidence="3" type="ORF">GBA63_08745</name>
</gene>
<keyword evidence="1" id="KW-1133">Transmembrane helix</keyword>
<organism evidence="3 4">
    <name type="scientific">Rubrobacter tropicus</name>
    <dbReference type="NCBI Taxonomy" id="2653851"/>
    <lineage>
        <taxon>Bacteria</taxon>
        <taxon>Bacillati</taxon>
        <taxon>Actinomycetota</taxon>
        <taxon>Rubrobacteria</taxon>
        <taxon>Rubrobacterales</taxon>
        <taxon>Rubrobacteraceae</taxon>
        <taxon>Rubrobacter</taxon>
    </lineage>
</organism>
<accession>A0A6G8Q8F9</accession>
<dbReference type="KEGG" id="rub:GBA63_08745"/>
<dbReference type="RefSeq" id="WP_166175332.1">
    <property type="nucleotide sequence ID" value="NZ_CP045119.1"/>
</dbReference>
<dbReference type="EMBL" id="CP045119">
    <property type="protein sequence ID" value="QIN82722.1"/>
    <property type="molecule type" value="Genomic_DNA"/>
</dbReference>
<evidence type="ECO:0000313" key="3">
    <source>
        <dbReference type="EMBL" id="QIN82722.1"/>
    </source>
</evidence>
<reference evidence="3 4" key="1">
    <citation type="submission" date="2019-10" db="EMBL/GenBank/DDBJ databases">
        <title>Rubrobacter sp nov SCSIO 52090 isolated from a deep-sea sediment in the South China Sea.</title>
        <authorList>
            <person name="Chen R.W."/>
        </authorList>
    </citation>
    <scope>NUCLEOTIDE SEQUENCE [LARGE SCALE GENOMIC DNA]</scope>
    <source>
        <strain evidence="3 4">SCSIO 52909</strain>
    </source>
</reference>
<dbReference type="Pfam" id="PF13231">
    <property type="entry name" value="PMT_2"/>
    <property type="match status" value="1"/>
</dbReference>